<evidence type="ECO:0000256" key="18">
    <source>
        <dbReference type="ARBA" id="ARBA00023049"/>
    </source>
</evidence>
<dbReference type="Gene3D" id="2.60.40.1910">
    <property type="match status" value="2"/>
</dbReference>
<keyword evidence="19 22" id="KW-0472">Membrane</keyword>
<evidence type="ECO:0000256" key="10">
    <source>
        <dbReference type="ARBA" id="ARBA00022670"/>
    </source>
</evidence>
<evidence type="ECO:0000256" key="21">
    <source>
        <dbReference type="ARBA" id="ARBA00023180"/>
    </source>
</evidence>
<evidence type="ECO:0000256" key="14">
    <source>
        <dbReference type="ARBA" id="ARBA00022833"/>
    </source>
</evidence>
<evidence type="ECO:0000256" key="1">
    <source>
        <dbReference type="ARBA" id="ARBA00001703"/>
    </source>
</evidence>
<dbReference type="SUPFAM" id="SSF55486">
    <property type="entry name" value="Metalloproteases ('zincins'), catalytic domain"/>
    <property type="match status" value="2"/>
</dbReference>
<dbReference type="InterPro" id="IPR024571">
    <property type="entry name" value="ERAP1-like_C_dom"/>
</dbReference>
<evidence type="ECO:0000256" key="9">
    <source>
        <dbReference type="ARBA" id="ARBA00022475"/>
    </source>
</evidence>
<dbReference type="SUPFAM" id="SSF63737">
    <property type="entry name" value="Leukotriene A4 hydrolase N-terminal domain"/>
    <property type="match status" value="2"/>
</dbReference>
<dbReference type="Gene3D" id="1.25.50.20">
    <property type="match status" value="2"/>
</dbReference>
<dbReference type="Pfam" id="PF11838">
    <property type="entry name" value="ERAP1_C"/>
    <property type="match status" value="2"/>
</dbReference>
<dbReference type="Proteomes" id="UP000694941">
    <property type="component" value="Unplaced"/>
</dbReference>
<dbReference type="PRINTS" id="PR00756">
    <property type="entry name" value="ALADIPTASE"/>
</dbReference>
<evidence type="ECO:0000313" key="26">
    <source>
        <dbReference type="Proteomes" id="UP000694941"/>
    </source>
</evidence>
<dbReference type="Gene3D" id="2.60.40.1730">
    <property type="entry name" value="tricorn interacting facor f3 domain"/>
    <property type="match status" value="2"/>
</dbReference>
<feature type="domain" description="Aminopeptidase N-like N-terminal" evidence="25">
    <location>
        <begin position="980"/>
        <end position="1165"/>
    </location>
</feature>
<dbReference type="InterPro" id="IPR045357">
    <property type="entry name" value="Aminopeptidase_N-like_N"/>
</dbReference>
<dbReference type="Gene3D" id="1.10.390.10">
    <property type="entry name" value="Neutral Protease Domain 2"/>
    <property type="match status" value="2"/>
</dbReference>
<keyword evidence="8" id="KW-0031">Aminopeptidase</keyword>
<evidence type="ECO:0000256" key="4">
    <source>
        <dbReference type="ARBA" id="ARBA00004609"/>
    </source>
</evidence>
<keyword evidence="17 22" id="KW-1133">Transmembrane helix</keyword>
<name>A0ABM1BJ81_LIMPO</name>
<protein>
    <recommendedName>
        <fullName evidence="7">glutamyl aminopeptidase</fullName>
        <ecNumber evidence="7">3.4.11.7</ecNumber>
    </recommendedName>
</protein>
<keyword evidence="15" id="KW-0106">Calcium</keyword>
<dbReference type="InterPro" id="IPR050344">
    <property type="entry name" value="Peptidase_M1_aminopeptidases"/>
</dbReference>
<evidence type="ECO:0000256" key="20">
    <source>
        <dbReference type="ARBA" id="ARBA00023157"/>
    </source>
</evidence>
<evidence type="ECO:0000256" key="22">
    <source>
        <dbReference type="SAM" id="Phobius"/>
    </source>
</evidence>
<evidence type="ECO:0000256" key="8">
    <source>
        <dbReference type="ARBA" id="ARBA00022438"/>
    </source>
</evidence>
<dbReference type="RefSeq" id="XP_013783075.2">
    <property type="nucleotide sequence ID" value="XM_013927621.2"/>
</dbReference>
<dbReference type="InterPro" id="IPR027268">
    <property type="entry name" value="Peptidase_M4/M1_CTD_sf"/>
</dbReference>
<dbReference type="EC" id="3.4.11.7" evidence="7"/>
<keyword evidence="21" id="KW-0325">Glycoprotein</keyword>
<dbReference type="Pfam" id="PF17900">
    <property type="entry name" value="Peptidase_M1_N"/>
    <property type="match status" value="2"/>
</dbReference>
<keyword evidence="12" id="KW-0479">Metal-binding</keyword>
<feature type="non-terminal residue" evidence="27">
    <location>
        <position position="1770"/>
    </location>
</feature>
<feature type="domain" description="ERAP1-like C-terminal" evidence="24">
    <location>
        <begin position="1505"/>
        <end position="1769"/>
    </location>
</feature>
<feature type="domain" description="Aminopeptidase N-like N-terminal" evidence="25">
    <location>
        <begin position="96"/>
        <end position="284"/>
    </location>
</feature>
<evidence type="ECO:0000256" key="6">
    <source>
        <dbReference type="ARBA" id="ARBA00011748"/>
    </source>
</evidence>
<comment type="cofactor">
    <cofactor evidence="2">
        <name>Zn(2+)</name>
        <dbReference type="ChEBI" id="CHEBI:29105"/>
    </cofactor>
</comment>
<proteinExistence type="inferred from homology"/>
<evidence type="ECO:0000259" key="25">
    <source>
        <dbReference type="Pfam" id="PF17900"/>
    </source>
</evidence>
<sequence>MAKIFVQKSTAVFSIAVLVLMMLCVGLLVALMKGKAHHEKSLADKIVSGPSFNTINKNVHTKSTTTTTTTTEKQEMTTTEIPEPWHDFRLPQHIRPLHYDLMLHPDLKANVFNGRVTIEVELTKPTNYFIVHIYKLNVTKSVVQKKSDKTEINIADSPFYYDPNEFWVVKTERDLSPNENYILVFEFQGSLIGEIVGFYKSKYKESRQNQTRYLATSKFQPTYARRAFPCFDEPNFKSTFTVTLVHDPQYHTALSNMPLQSQHPRNDGLMVTTFEKSVEMVTYLACFIVSDFGYKESSTAKNKPFRVYATPDQVEKTKYALDVGVRILNHYEDYFQLDYPLPKQDMVAIPDFVSGAMEHWGVITFRETNLLYDPHVSSPQNKQRIVAVIAHEMAHMWFGNLVTMKWWDDLWLNEGFASYIEYKGMKHVEPTWDIEDQFITIDLQPVMHLDATLSSHPIVQIVNHPDEITEIFDTISYSKGASVLRMLEYFVGKEPFRKGVTMFLTKYQYDNARTNDLWKELTEATSGTLPVDYNMQESWTRGLSMGYPYITVRRSPVNRNRVKIRQQRYLMDPEAAEEHKSDSPYGYVWDVPLSYVTSKGDTKLIWIHNSSSVEIEIPDLGEDEWLKFNEKQTGYYLVDYDRSDWKKFTDLLNKNHETLFPADRSNLLFDASMLAKANLLDYDVMLAMTEYLLKERHLIPWETSYEILVFLAQMLELTETNTLMMKYITYLTEPVYKDLGWQKLDSDNHINELLRTTIIGLACYSGNRVCIKEAVTRLRNWMDGEEIPTNLRSLVYRYGMSEVGREKEWNFMWNRYLVEQSAQERTKLLYGLAHVREPSLIQRYLTYAMDESMIRRQDFFTVLGYIAGNPVGRSKVWSFIRFNWSKLVERFTLNNRYLGRVVKKICDYFTTEFELHEMKLFFDMYPEAGAGTRARKQALENVQNNIKWLKNHQKAVHDFLEGKLFKKAWENLRLPQYIRPLNYDLTLHPNLTTDTFTGRVTIAVEVLEPTRVFLVHVNNLNILSTTVKKADKSVVLIREPFYYKPNQFWVIQTNEELHGNQKYFLEFEFHGSLVGSLVGFYKSVYTDSETNQTRYIATSQFQSTYARRAFPCFDEPGFKTEFSVTLVHEPTFLALSNMPAKETFDISNGLQATTFEKSKKMVTYLLCVVVCDYKYKEATTEGGIKIRVLAPPDKYNKTDYSLKAGAKILTFFEKYYNISYPLPKLDMIAIPDFRAGAMENWGLITYREGYLLYDERESSSYDKLRIVVTVAHELAHMWFGNLVTMKWWTDLWLNEGFASYVQFKGMEVVEPSWDVMDQFLDEVLTRVVESDGTITSHPIVQPVDHPDEISELFDAISYYKGSSVLRMLEFLMGEEDFRIGVSTYLKKYAYSNAETEDLWRELTTISSKKLNISRIMNTWTRQMGYPYINVTRDTTDPHIFVVQQQRFLTDPDSVEDDISVYNNSYMWEIPLSYRTSGGGDIQTYWLSSSQPEKIVLDLLKPEDTWVKFNVNNTGYYVVNYDANEWQRFIQLLETNHEEIGPSDRANLINDAFLLARAGYLSYETALDLSLYLKNERHLVPWSIAQTALTYITNILEDTEVSKALKEFISSLTENVMRELGWEDVGGHLERRTRISVISLACSSGNELCLRQAVERLEQWRKDPLTHKIPSNLRSLVYRFGMKYGGTEETWNFMWKQYTLETSSQEQRKLLYGLSCTTNHKLLKRLMEYGKDENKVRSQDFFMFLNFIVQNPLGRPMVWKFYREEWKYLVN</sequence>
<keyword evidence="11 22" id="KW-0812">Transmembrane</keyword>
<evidence type="ECO:0000256" key="19">
    <source>
        <dbReference type="ARBA" id="ARBA00023136"/>
    </source>
</evidence>
<feature type="domain" description="ERAP1-like C-terminal" evidence="24">
    <location>
        <begin position="625"/>
        <end position="943"/>
    </location>
</feature>
<evidence type="ECO:0000313" key="27">
    <source>
        <dbReference type="RefSeq" id="XP_013783075.2"/>
    </source>
</evidence>
<keyword evidence="26" id="KW-1185">Reference proteome</keyword>
<keyword evidence="10" id="KW-0645">Protease</keyword>
<evidence type="ECO:0000259" key="24">
    <source>
        <dbReference type="Pfam" id="PF11838"/>
    </source>
</evidence>
<dbReference type="CDD" id="cd09601">
    <property type="entry name" value="M1_APN-Q_like"/>
    <property type="match status" value="2"/>
</dbReference>
<comment type="catalytic activity">
    <reaction evidence="1">
        <text>Release of N-terminal glutamate (and to a lesser extent aspartate) from a peptide.</text>
        <dbReference type="EC" id="3.4.11.7"/>
    </reaction>
</comment>
<evidence type="ECO:0000256" key="17">
    <source>
        <dbReference type="ARBA" id="ARBA00022989"/>
    </source>
</evidence>
<gene>
    <name evidence="27" type="primary">LOC106467285</name>
</gene>
<evidence type="ECO:0000256" key="7">
    <source>
        <dbReference type="ARBA" id="ARBA00012567"/>
    </source>
</evidence>
<keyword evidence="18" id="KW-0482">Metalloprotease</keyword>
<keyword evidence="16" id="KW-0735">Signal-anchor</keyword>
<evidence type="ECO:0000256" key="16">
    <source>
        <dbReference type="ARBA" id="ARBA00022968"/>
    </source>
</evidence>
<dbReference type="InterPro" id="IPR001930">
    <property type="entry name" value="Peptidase_M1"/>
</dbReference>
<comment type="similarity">
    <text evidence="5">Belongs to the peptidase M1 family.</text>
</comment>
<evidence type="ECO:0000256" key="13">
    <source>
        <dbReference type="ARBA" id="ARBA00022801"/>
    </source>
</evidence>
<accession>A0ABM1BJ81</accession>
<dbReference type="PANTHER" id="PTHR11533:SF276">
    <property type="entry name" value="GLUTAMYL AMINOPEPTIDASE"/>
    <property type="match status" value="1"/>
</dbReference>
<keyword evidence="20" id="KW-1015">Disulfide bond</keyword>
<dbReference type="InterPro" id="IPR034016">
    <property type="entry name" value="M1_APN-typ"/>
</dbReference>
<reference evidence="27" key="1">
    <citation type="submission" date="2025-08" db="UniProtKB">
        <authorList>
            <consortium name="RefSeq"/>
        </authorList>
    </citation>
    <scope>IDENTIFICATION</scope>
    <source>
        <tissue evidence="27">Muscle</tissue>
    </source>
</reference>
<dbReference type="Pfam" id="PF01433">
    <property type="entry name" value="Peptidase_M1"/>
    <property type="match status" value="2"/>
</dbReference>
<evidence type="ECO:0000256" key="3">
    <source>
        <dbReference type="ARBA" id="ARBA00004401"/>
    </source>
</evidence>
<feature type="domain" description="Peptidase M1 membrane alanine aminopeptidase" evidence="23">
    <location>
        <begin position="1200"/>
        <end position="1419"/>
    </location>
</feature>
<evidence type="ECO:0000259" key="23">
    <source>
        <dbReference type="Pfam" id="PF01433"/>
    </source>
</evidence>
<dbReference type="GeneID" id="106467285"/>
<evidence type="ECO:0000256" key="12">
    <source>
        <dbReference type="ARBA" id="ARBA00022723"/>
    </source>
</evidence>
<organism evidence="26 27">
    <name type="scientific">Limulus polyphemus</name>
    <name type="common">Atlantic horseshoe crab</name>
    <dbReference type="NCBI Taxonomy" id="6850"/>
    <lineage>
        <taxon>Eukaryota</taxon>
        <taxon>Metazoa</taxon>
        <taxon>Ecdysozoa</taxon>
        <taxon>Arthropoda</taxon>
        <taxon>Chelicerata</taxon>
        <taxon>Merostomata</taxon>
        <taxon>Xiphosura</taxon>
        <taxon>Limulidae</taxon>
        <taxon>Limulus</taxon>
    </lineage>
</organism>
<dbReference type="InterPro" id="IPR014782">
    <property type="entry name" value="Peptidase_M1_dom"/>
</dbReference>
<keyword evidence="9" id="KW-1003">Cell membrane</keyword>
<keyword evidence="13" id="KW-0378">Hydrolase</keyword>
<evidence type="ECO:0000256" key="5">
    <source>
        <dbReference type="ARBA" id="ARBA00010136"/>
    </source>
</evidence>
<evidence type="ECO:0000256" key="11">
    <source>
        <dbReference type="ARBA" id="ARBA00022692"/>
    </source>
</evidence>
<keyword evidence="14" id="KW-0862">Zinc</keyword>
<comment type="subunit">
    <text evidence="6">Homodimer; disulfide-linked.</text>
</comment>
<dbReference type="PANTHER" id="PTHR11533">
    <property type="entry name" value="PROTEASE M1 ZINC METALLOPROTEASE"/>
    <property type="match status" value="1"/>
</dbReference>
<evidence type="ECO:0000256" key="15">
    <source>
        <dbReference type="ARBA" id="ARBA00022837"/>
    </source>
</evidence>
<comment type="subcellular location">
    <subcellularLocation>
        <location evidence="4">Cell membrane</location>
        <topology evidence="4">Lipid-anchor</topology>
        <topology evidence="4">GPI-anchor</topology>
    </subcellularLocation>
    <subcellularLocation>
        <location evidence="3">Cell membrane</location>
        <topology evidence="3">Single-pass type II membrane protein</topology>
    </subcellularLocation>
</comment>
<feature type="transmembrane region" description="Helical" evidence="22">
    <location>
        <begin position="12"/>
        <end position="32"/>
    </location>
</feature>
<evidence type="ECO:0000256" key="2">
    <source>
        <dbReference type="ARBA" id="ARBA00001947"/>
    </source>
</evidence>
<feature type="domain" description="Peptidase M1 membrane alanine aminopeptidase" evidence="23">
    <location>
        <begin position="319"/>
        <end position="526"/>
    </location>
</feature>
<dbReference type="InterPro" id="IPR042097">
    <property type="entry name" value="Aminopeptidase_N-like_N_sf"/>
</dbReference>